<keyword evidence="2" id="KW-1185">Reference proteome</keyword>
<accession>A0ABD2PZX3</accession>
<protein>
    <submittedName>
        <fullName evidence="1">Uncharacterized protein</fullName>
    </submittedName>
</protein>
<name>A0ABD2PZX3_9PLAT</name>
<comment type="caution">
    <text evidence="1">The sequence shown here is derived from an EMBL/GenBank/DDBJ whole genome shotgun (WGS) entry which is preliminary data.</text>
</comment>
<organism evidence="1 2">
    <name type="scientific">Cichlidogyrus casuarinus</name>
    <dbReference type="NCBI Taxonomy" id="1844966"/>
    <lineage>
        <taxon>Eukaryota</taxon>
        <taxon>Metazoa</taxon>
        <taxon>Spiralia</taxon>
        <taxon>Lophotrochozoa</taxon>
        <taxon>Platyhelminthes</taxon>
        <taxon>Monogenea</taxon>
        <taxon>Monopisthocotylea</taxon>
        <taxon>Dactylogyridea</taxon>
        <taxon>Ancyrocephalidae</taxon>
        <taxon>Cichlidogyrus</taxon>
    </lineage>
</organism>
<sequence>MCRCLIVCKVGSCDDEEETCSDGCSGNGLNRLFCPRSCPLMGSLNCESKVMSSCEFKSNYIGVWDWKMDNSNRNDDSGHVKVGLNGTMSFYNSLGLNKEQPLTLQCVREVTTMSPDHYILGFPSQENGWSVNARSQVVFDETRD</sequence>
<proteinExistence type="predicted"/>
<reference evidence="1 2" key="1">
    <citation type="submission" date="2024-11" db="EMBL/GenBank/DDBJ databases">
        <title>Adaptive evolution of stress response genes in parasites aligns with host niche diversity.</title>
        <authorList>
            <person name="Hahn C."/>
            <person name="Resl P."/>
        </authorList>
    </citation>
    <scope>NUCLEOTIDE SEQUENCE [LARGE SCALE GENOMIC DNA]</scope>
    <source>
        <strain evidence="1">EGGRZ-B1_66</strain>
        <tissue evidence="1">Body</tissue>
    </source>
</reference>
<dbReference type="Proteomes" id="UP001626550">
    <property type="component" value="Unassembled WGS sequence"/>
</dbReference>
<dbReference type="EMBL" id="JBJKFK010001500">
    <property type="protein sequence ID" value="KAL3312932.1"/>
    <property type="molecule type" value="Genomic_DNA"/>
</dbReference>
<evidence type="ECO:0000313" key="2">
    <source>
        <dbReference type="Proteomes" id="UP001626550"/>
    </source>
</evidence>
<gene>
    <name evidence="1" type="ORF">Ciccas_008470</name>
</gene>
<evidence type="ECO:0000313" key="1">
    <source>
        <dbReference type="EMBL" id="KAL3312932.1"/>
    </source>
</evidence>
<dbReference type="AlphaFoldDB" id="A0ABD2PZX3"/>